<evidence type="ECO:0000256" key="6">
    <source>
        <dbReference type="SAM" id="MobiDB-lite"/>
    </source>
</evidence>
<evidence type="ECO:0000313" key="8">
    <source>
        <dbReference type="EMBL" id="GGB35624.1"/>
    </source>
</evidence>
<evidence type="ECO:0000256" key="2">
    <source>
        <dbReference type="ARBA" id="ARBA00022748"/>
    </source>
</evidence>
<keyword evidence="9" id="KW-1185">Reference proteome</keyword>
<dbReference type="CDD" id="cd02966">
    <property type="entry name" value="TlpA_like_family"/>
    <property type="match status" value="1"/>
</dbReference>
<evidence type="ECO:0000313" key="9">
    <source>
        <dbReference type="Proteomes" id="UP000621454"/>
    </source>
</evidence>
<keyword evidence="3" id="KW-0812">Transmembrane</keyword>
<keyword evidence="2" id="KW-0201">Cytochrome c-type biogenesis</keyword>
<comment type="subcellular location">
    <subcellularLocation>
        <location evidence="1">Cell envelope</location>
    </subcellularLocation>
</comment>
<comment type="caution">
    <text evidence="8">The sequence shown here is derived from an EMBL/GenBank/DDBJ whole genome shotgun (WGS) entry which is preliminary data.</text>
</comment>
<dbReference type="GO" id="GO:0016209">
    <property type="term" value="F:antioxidant activity"/>
    <property type="evidence" value="ECO:0007669"/>
    <property type="project" value="InterPro"/>
</dbReference>
<dbReference type="AlphaFoldDB" id="A0A916WVC9"/>
<dbReference type="PANTHER" id="PTHR42852">
    <property type="entry name" value="THIOL:DISULFIDE INTERCHANGE PROTEIN DSBE"/>
    <property type="match status" value="1"/>
</dbReference>
<dbReference type="SUPFAM" id="SSF52833">
    <property type="entry name" value="Thioredoxin-like"/>
    <property type="match status" value="1"/>
</dbReference>
<dbReference type="InterPro" id="IPR013766">
    <property type="entry name" value="Thioredoxin_domain"/>
</dbReference>
<dbReference type="EMBL" id="BMGC01000017">
    <property type="protein sequence ID" value="GGB35624.1"/>
    <property type="molecule type" value="Genomic_DNA"/>
</dbReference>
<feature type="region of interest" description="Disordered" evidence="6">
    <location>
        <begin position="39"/>
        <end position="71"/>
    </location>
</feature>
<keyword evidence="5" id="KW-0676">Redox-active center</keyword>
<reference evidence="8" key="1">
    <citation type="journal article" date="2014" name="Int. J. Syst. Evol. Microbiol.">
        <title>Complete genome sequence of Corynebacterium casei LMG S-19264T (=DSM 44701T), isolated from a smear-ripened cheese.</title>
        <authorList>
            <consortium name="US DOE Joint Genome Institute (JGI-PGF)"/>
            <person name="Walter F."/>
            <person name="Albersmeier A."/>
            <person name="Kalinowski J."/>
            <person name="Ruckert C."/>
        </authorList>
    </citation>
    <scope>NUCLEOTIDE SEQUENCE</scope>
    <source>
        <strain evidence="8">CGMCC 1.12827</strain>
    </source>
</reference>
<gene>
    <name evidence="8" type="ORF">GCM10011489_24590</name>
</gene>
<accession>A0A916WVC9</accession>
<dbReference type="InterPro" id="IPR000866">
    <property type="entry name" value="AhpC/TSA"/>
</dbReference>
<keyword evidence="4" id="KW-1015">Disulfide bond</keyword>
<dbReference type="Proteomes" id="UP000621454">
    <property type="component" value="Unassembled WGS sequence"/>
</dbReference>
<dbReference type="InterPro" id="IPR017937">
    <property type="entry name" value="Thioredoxin_CS"/>
</dbReference>
<keyword evidence="3" id="KW-0735">Signal-anchor</keyword>
<evidence type="ECO:0000256" key="3">
    <source>
        <dbReference type="ARBA" id="ARBA00022968"/>
    </source>
</evidence>
<evidence type="ECO:0000256" key="4">
    <source>
        <dbReference type="ARBA" id="ARBA00023157"/>
    </source>
</evidence>
<feature type="domain" description="Thioredoxin" evidence="7">
    <location>
        <begin position="74"/>
        <end position="235"/>
    </location>
</feature>
<dbReference type="PROSITE" id="PS51352">
    <property type="entry name" value="THIOREDOXIN_2"/>
    <property type="match status" value="1"/>
</dbReference>
<sequence>MKRLFGSRLSMPSASARWTIAAAVVVVALVVAIWPRDSNDGSSTENAQSAQVSSATDGANTAGVATPTGTPGELAAARSAAALEPCRVGGSPQVAKLAGITAECLGDAATVAMAGITQGRPTVLNFWAAWCAPCREELPVMQDFARASGDKVTVMTVHARDGAQDPIAALALLRDLGVHLPAVLDSRGQIAGALGVPPVLPTTVLIRADGSVAKVVPTVFTSVDQIRSTVADALGVSL</sequence>
<evidence type="ECO:0000256" key="5">
    <source>
        <dbReference type="ARBA" id="ARBA00023284"/>
    </source>
</evidence>
<proteinExistence type="predicted"/>
<feature type="compositionally biased region" description="Low complexity" evidence="6">
    <location>
        <begin position="58"/>
        <end position="71"/>
    </location>
</feature>
<evidence type="ECO:0000256" key="1">
    <source>
        <dbReference type="ARBA" id="ARBA00004196"/>
    </source>
</evidence>
<evidence type="ECO:0000259" key="7">
    <source>
        <dbReference type="PROSITE" id="PS51352"/>
    </source>
</evidence>
<dbReference type="InterPro" id="IPR050553">
    <property type="entry name" value="Thioredoxin_ResA/DsbE_sf"/>
</dbReference>
<dbReference type="GO" id="GO:0017004">
    <property type="term" value="P:cytochrome complex assembly"/>
    <property type="evidence" value="ECO:0007669"/>
    <property type="project" value="UniProtKB-KW"/>
</dbReference>
<dbReference type="GO" id="GO:0016491">
    <property type="term" value="F:oxidoreductase activity"/>
    <property type="evidence" value="ECO:0007669"/>
    <property type="project" value="InterPro"/>
</dbReference>
<organism evidence="8 9">
    <name type="scientific">Gordonia jinhuaensis</name>
    <dbReference type="NCBI Taxonomy" id="1517702"/>
    <lineage>
        <taxon>Bacteria</taxon>
        <taxon>Bacillati</taxon>
        <taxon>Actinomycetota</taxon>
        <taxon>Actinomycetes</taxon>
        <taxon>Mycobacteriales</taxon>
        <taxon>Gordoniaceae</taxon>
        <taxon>Gordonia</taxon>
    </lineage>
</organism>
<dbReference type="Pfam" id="PF00578">
    <property type="entry name" value="AhpC-TSA"/>
    <property type="match status" value="1"/>
</dbReference>
<protein>
    <submittedName>
        <fullName evidence="8">Thioredoxin</fullName>
    </submittedName>
</protein>
<dbReference type="InterPro" id="IPR036249">
    <property type="entry name" value="Thioredoxin-like_sf"/>
</dbReference>
<dbReference type="GO" id="GO:0030313">
    <property type="term" value="C:cell envelope"/>
    <property type="evidence" value="ECO:0007669"/>
    <property type="project" value="UniProtKB-SubCell"/>
</dbReference>
<dbReference type="Gene3D" id="3.40.30.10">
    <property type="entry name" value="Glutaredoxin"/>
    <property type="match status" value="1"/>
</dbReference>
<dbReference type="PROSITE" id="PS00194">
    <property type="entry name" value="THIOREDOXIN_1"/>
    <property type="match status" value="1"/>
</dbReference>
<dbReference type="PANTHER" id="PTHR42852:SF6">
    <property type="entry name" value="THIOL:DISULFIDE INTERCHANGE PROTEIN DSBE"/>
    <property type="match status" value="1"/>
</dbReference>
<name>A0A916WVC9_9ACTN</name>
<reference evidence="8" key="2">
    <citation type="submission" date="2020-09" db="EMBL/GenBank/DDBJ databases">
        <authorList>
            <person name="Sun Q."/>
            <person name="Zhou Y."/>
        </authorList>
    </citation>
    <scope>NUCLEOTIDE SEQUENCE</scope>
    <source>
        <strain evidence="8">CGMCC 1.12827</strain>
    </source>
</reference>
<feature type="compositionally biased region" description="Polar residues" evidence="6">
    <location>
        <begin position="40"/>
        <end position="57"/>
    </location>
</feature>